<dbReference type="Gene3D" id="1.20.1050.10">
    <property type="match status" value="1"/>
</dbReference>
<dbReference type="Proteomes" id="UP001589683">
    <property type="component" value="Unassembled WGS sequence"/>
</dbReference>
<name>A0ABV5JC40_9RHOB</name>
<reference evidence="3 4" key="1">
    <citation type="submission" date="2024-09" db="EMBL/GenBank/DDBJ databases">
        <authorList>
            <person name="Sun Q."/>
            <person name="Mori K."/>
        </authorList>
    </citation>
    <scope>NUCLEOTIDE SEQUENCE [LARGE SCALE GENOMIC DNA]</scope>
    <source>
        <strain evidence="3 4">CECT 8726</strain>
    </source>
</reference>
<dbReference type="PANTHER" id="PTHR44051:SF8">
    <property type="entry name" value="GLUTATHIONE S-TRANSFERASE GSTA"/>
    <property type="match status" value="1"/>
</dbReference>
<feature type="domain" description="GST C-terminal" evidence="2">
    <location>
        <begin position="84"/>
        <end position="217"/>
    </location>
</feature>
<protein>
    <submittedName>
        <fullName evidence="3">Glutathione S-transferase family protein</fullName>
    </submittedName>
</protein>
<accession>A0ABV5JC40</accession>
<dbReference type="SUPFAM" id="SSF52833">
    <property type="entry name" value="Thioredoxin-like"/>
    <property type="match status" value="1"/>
</dbReference>
<dbReference type="InterPro" id="IPR036249">
    <property type="entry name" value="Thioredoxin-like_sf"/>
</dbReference>
<dbReference type="PROSITE" id="PS50405">
    <property type="entry name" value="GST_CTER"/>
    <property type="match status" value="1"/>
</dbReference>
<dbReference type="SUPFAM" id="SSF47616">
    <property type="entry name" value="GST C-terminal domain-like"/>
    <property type="match status" value="1"/>
</dbReference>
<dbReference type="PANTHER" id="PTHR44051">
    <property type="entry name" value="GLUTATHIONE S-TRANSFERASE-RELATED"/>
    <property type="match status" value="1"/>
</dbReference>
<keyword evidence="4" id="KW-1185">Reference proteome</keyword>
<dbReference type="SFLD" id="SFLDG00358">
    <property type="entry name" value="Main_(cytGST)"/>
    <property type="match status" value="1"/>
</dbReference>
<comment type="caution">
    <text evidence="3">The sequence shown here is derived from an EMBL/GenBank/DDBJ whole genome shotgun (WGS) entry which is preliminary data.</text>
</comment>
<dbReference type="RefSeq" id="WP_213890610.1">
    <property type="nucleotide sequence ID" value="NZ_JAGFNU010000012.1"/>
</dbReference>
<evidence type="ECO:0000313" key="4">
    <source>
        <dbReference type="Proteomes" id="UP001589683"/>
    </source>
</evidence>
<gene>
    <name evidence="3" type="ORF">ACFFUT_04390</name>
</gene>
<proteinExistence type="predicted"/>
<dbReference type="EMBL" id="JBHMEA010000009">
    <property type="protein sequence ID" value="MFB9231025.1"/>
    <property type="molecule type" value="Genomic_DNA"/>
</dbReference>
<evidence type="ECO:0000313" key="3">
    <source>
        <dbReference type="EMBL" id="MFB9231025.1"/>
    </source>
</evidence>
<organism evidence="3 4">
    <name type="scientific">Pseudohalocynthiibacter aestuariivivens</name>
    <dbReference type="NCBI Taxonomy" id="1591409"/>
    <lineage>
        <taxon>Bacteria</taxon>
        <taxon>Pseudomonadati</taxon>
        <taxon>Pseudomonadota</taxon>
        <taxon>Alphaproteobacteria</taxon>
        <taxon>Rhodobacterales</taxon>
        <taxon>Paracoccaceae</taxon>
        <taxon>Pseudohalocynthiibacter</taxon>
    </lineage>
</organism>
<dbReference type="Pfam" id="PF13409">
    <property type="entry name" value="GST_N_2"/>
    <property type="match status" value="1"/>
</dbReference>
<sequence>MYKLHYAPDNASLIVRLVLEELAVPYDCVLVDRSKNEQRSPAYLALNPQGLIPVLETPQGPMFETGAILLWLSETHGYMAPPPRHPERAMFLKWLFFLSNAVHTDLRQMFYTEKYVGSEPIAISGYRELVKERLRKNLSAFDGLVGTAPAWLGASEPSVLDYYLAACLRWLVLYPIDDPSWFNLSETPNLLTLARNLEIRPAVISAAEAEGLGLTPFSNPTYACPSEGGAT</sequence>
<dbReference type="InterPro" id="IPR010987">
    <property type="entry name" value="Glutathione-S-Trfase_C-like"/>
</dbReference>
<dbReference type="Gene3D" id="3.40.30.10">
    <property type="entry name" value="Glutaredoxin"/>
    <property type="match status" value="1"/>
</dbReference>
<dbReference type="SFLD" id="SFLDS00019">
    <property type="entry name" value="Glutathione_Transferase_(cytos"/>
    <property type="match status" value="1"/>
</dbReference>
<dbReference type="InterPro" id="IPR036282">
    <property type="entry name" value="Glutathione-S-Trfase_C_sf"/>
</dbReference>
<evidence type="ECO:0000259" key="1">
    <source>
        <dbReference type="PROSITE" id="PS50404"/>
    </source>
</evidence>
<evidence type="ECO:0000259" key="2">
    <source>
        <dbReference type="PROSITE" id="PS50405"/>
    </source>
</evidence>
<dbReference type="CDD" id="cd03057">
    <property type="entry name" value="GST_N_Beta"/>
    <property type="match status" value="1"/>
</dbReference>
<feature type="domain" description="GST N-terminal" evidence="1">
    <location>
        <begin position="1"/>
        <end position="80"/>
    </location>
</feature>
<dbReference type="InterPro" id="IPR004045">
    <property type="entry name" value="Glutathione_S-Trfase_N"/>
</dbReference>
<dbReference type="PROSITE" id="PS50404">
    <property type="entry name" value="GST_NTER"/>
    <property type="match status" value="1"/>
</dbReference>
<dbReference type="InterPro" id="IPR040079">
    <property type="entry name" value="Glutathione_S-Trfase"/>
</dbReference>